<gene>
    <name evidence="3" type="ORF">NADFUDRAFT_82163</name>
</gene>
<feature type="region of interest" description="Disordered" evidence="2">
    <location>
        <begin position="255"/>
        <end position="304"/>
    </location>
</feature>
<feature type="compositionally biased region" description="Acidic residues" evidence="2">
    <location>
        <begin position="511"/>
        <end position="524"/>
    </location>
</feature>
<keyword evidence="1" id="KW-0175">Coiled coil</keyword>
<dbReference type="EMBL" id="KV454408">
    <property type="protein sequence ID" value="ODQ66303.1"/>
    <property type="molecule type" value="Genomic_DNA"/>
</dbReference>
<dbReference type="OrthoDB" id="3981100at2759"/>
<name>A0A1E3PLJ2_9ASCO</name>
<proteinExistence type="predicted"/>
<accession>A0A1E3PLJ2</accession>
<sequence length="524" mass="57329">MYLPSIGPRDPHRLWSSHPDTFSHTIRPRSSSDIERNRRRVNTANINRGGSPATAGSLSGSNPIFALERDEQFRSNHYNSIRTFGYDYLKPPGLGKTLQALIDATQEEEDSNGSGGNVNQDDGLTVNEEQTINANNGNTAMDNGLDGIVIDEVFQTDTGNTQGLPGLNETQFIQGFSSDNDNDDIGNMNDIIDELSEEERNLDDEIPSADEDNYSYGDDYNDNEYDDGFMAQEEEYEDHEGNATMISDDRSFIQTPASHNQGHIQSQSRGRSRSYSYSHRRNNSSQLLVPPHSSPYPHNFLETPVPTRTRITSPVNISVHSATPTPNTPIPNLTSGDVFNRPSVTPSLRIITSNTTPVTTATPTVTGSTFRSVTMPISMPIPSSLASTERCHTISSLVVPNTVDQADNPDNSQLLNMHDTSNLSSLSLSMSTSISISQDISLNNGYLGQRNRSLSPTGSPDFLPVEESSRGNSHGALGETDVSFYDRRMYNIPSLGPVGDINNGDTAQSDDQSEYDMEVGNDSS</sequence>
<evidence type="ECO:0000313" key="4">
    <source>
        <dbReference type="Proteomes" id="UP000095009"/>
    </source>
</evidence>
<feature type="compositionally biased region" description="Polar residues" evidence="2">
    <location>
        <begin position="42"/>
        <end position="61"/>
    </location>
</feature>
<dbReference type="AlphaFoldDB" id="A0A1E3PLJ2"/>
<keyword evidence="4" id="KW-1185">Reference proteome</keyword>
<evidence type="ECO:0000256" key="2">
    <source>
        <dbReference type="SAM" id="MobiDB-lite"/>
    </source>
</evidence>
<feature type="compositionally biased region" description="Low complexity" evidence="2">
    <location>
        <begin position="261"/>
        <end position="277"/>
    </location>
</feature>
<feature type="region of interest" description="Disordered" evidence="2">
    <location>
        <begin position="1"/>
        <end position="61"/>
    </location>
</feature>
<organism evidence="3 4">
    <name type="scientific">Nadsonia fulvescens var. elongata DSM 6958</name>
    <dbReference type="NCBI Taxonomy" id="857566"/>
    <lineage>
        <taxon>Eukaryota</taxon>
        <taxon>Fungi</taxon>
        <taxon>Dikarya</taxon>
        <taxon>Ascomycota</taxon>
        <taxon>Saccharomycotina</taxon>
        <taxon>Dipodascomycetes</taxon>
        <taxon>Dipodascales</taxon>
        <taxon>Dipodascales incertae sedis</taxon>
        <taxon>Nadsonia</taxon>
    </lineage>
</organism>
<feature type="region of interest" description="Disordered" evidence="2">
    <location>
        <begin position="451"/>
        <end position="479"/>
    </location>
</feature>
<evidence type="ECO:0000313" key="3">
    <source>
        <dbReference type="EMBL" id="ODQ66303.1"/>
    </source>
</evidence>
<feature type="compositionally biased region" description="Polar residues" evidence="2">
    <location>
        <begin position="18"/>
        <end position="29"/>
    </location>
</feature>
<feature type="region of interest" description="Disordered" evidence="2">
    <location>
        <begin position="494"/>
        <end position="524"/>
    </location>
</feature>
<feature type="coiled-coil region" evidence="1">
    <location>
        <begin position="185"/>
        <end position="212"/>
    </location>
</feature>
<dbReference type="Proteomes" id="UP000095009">
    <property type="component" value="Unassembled WGS sequence"/>
</dbReference>
<feature type="region of interest" description="Disordered" evidence="2">
    <location>
        <begin position="317"/>
        <end position="341"/>
    </location>
</feature>
<reference evidence="3 4" key="1">
    <citation type="journal article" date="2016" name="Proc. Natl. Acad. Sci. U.S.A.">
        <title>Comparative genomics of biotechnologically important yeasts.</title>
        <authorList>
            <person name="Riley R."/>
            <person name="Haridas S."/>
            <person name="Wolfe K.H."/>
            <person name="Lopes M.R."/>
            <person name="Hittinger C.T."/>
            <person name="Goeker M."/>
            <person name="Salamov A.A."/>
            <person name="Wisecaver J.H."/>
            <person name="Long T.M."/>
            <person name="Calvey C.H."/>
            <person name="Aerts A.L."/>
            <person name="Barry K.W."/>
            <person name="Choi C."/>
            <person name="Clum A."/>
            <person name="Coughlan A.Y."/>
            <person name="Deshpande S."/>
            <person name="Douglass A.P."/>
            <person name="Hanson S.J."/>
            <person name="Klenk H.-P."/>
            <person name="LaButti K.M."/>
            <person name="Lapidus A."/>
            <person name="Lindquist E.A."/>
            <person name="Lipzen A.M."/>
            <person name="Meier-Kolthoff J.P."/>
            <person name="Ohm R.A."/>
            <person name="Otillar R.P."/>
            <person name="Pangilinan J.L."/>
            <person name="Peng Y."/>
            <person name="Rokas A."/>
            <person name="Rosa C.A."/>
            <person name="Scheuner C."/>
            <person name="Sibirny A.A."/>
            <person name="Slot J.C."/>
            <person name="Stielow J.B."/>
            <person name="Sun H."/>
            <person name="Kurtzman C.P."/>
            <person name="Blackwell M."/>
            <person name="Grigoriev I.V."/>
            <person name="Jeffries T.W."/>
        </authorList>
    </citation>
    <scope>NUCLEOTIDE SEQUENCE [LARGE SCALE GENOMIC DNA]</scope>
    <source>
        <strain evidence="3 4">DSM 6958</strain>
    </source>
</reference>
<evidence type="ECO:0000256" key="1">
    <source>
        <dbReference type="SAM" id="Coils"/>
    </source>
</evidence>
<protein>
    <submittedName>
        <fullName evidence="3">Uncharacterized protein</fullName>
    </submittedName>
</protein>